<dbReference type="PROSITE" id="PS50994">
    <property type="entry name" value="INTEGRASE"/>
    <property type="match status" value="1"/>
</dbReference>
<dbReference type="InterPro" id="IPR036397">
    <property type="entry name" value="RNaseH_sf"/>
</dbReference>
<feature type="region of interest" description="Disordered" evidence="2">
    <location>
        <begin position="89"/>
        <end position="111"/>
    </location>
</feature>
<evidence type="ECO:0000256" key="2">
    <source>
        <dbReference type="SAM" id="MobiDB-lite"/>
    </source>
</evidence>
<feature type="domain" description="Integrase catalytic" evidence="3">
    <location>
        <begin position="249"/>
        <end position="432"/>
    </location>
</feature>
<evidence type="ECO:0000313" key="5">
    <source>
        <dbReference type="Proteomes" id="UP001437256"/>
    </source>
</evidence>
<evidence type="ECO:0000256" key="1">
    <source>
        <dbReference type="ARBA" id="ARBA00022884"/>
    </source>
</evidence>
<evidence type="ECO:0000313" key="4">
    <source>
        <dbReference type="EMBL" id="KAL0059630.1"/>
    </source>
</evidence>
<sequence>MPSSQQNNEEIVRNFRGAFNELGDRVNVVLRTGNIPRIREVTRDCLSFFQNIQQHYRKFDPDELETITWSVSQMILYLDNARNVELDPADAPFPFPEPPEPEEPRGRGRPRTYIDPHLLSIAVDLRQLKRMAEILNVHVRTLRRRALEQGLVEPGEPVYVDFETEEGVIMWVYRSSTGPMSDITDEDLDEAMHSIITAFPSFGRRLIQGELRFMGIHVPRSRVQASYLRVVGLPTQSFGVRRITRRIYTVPGPNSLWHHDGQHGLIKYKIVIHAFIDGFSRFVTCIRAHNNNCAETVLDLFVEAVQTHGCPSRARGDHGTENVMVAEFMETMRGQGRGSYIFGKSIHNIRIERLWRDVTLGFGAKWKWFFEQLEQREHLNCANPAHIWLLHFLFLDAINTDAILWAEAWNHHKMSLPQQKSASPNEMFVFGMMENGIRGMDEIWNYNDDNHVRFESQEDIDSYGVDWEEMEDRTIYQHHVENNTEDTEQEPFNPFSTYHPNLFSHVEVEPPTCPLTVDQVDILKDRLSQLPYIHRQDIESRRLLWQNALFTCTELLV</sequence>
<dbReference type="InterPro" id="IPR001584">
    <property type="entry name" value="Integrase_cat-core"/>
</dbReference>
<dbReference type="Pfam" id="PF24764">
    <property type="entry name" value="rva_4"/>
    <property type="match status" value="1"/>
</dbReference>
<dbReference type="PANTHER" id="PTHR46791">
    <property type="entry name" value="EXPRESSED PROTEIN"/>
    <property type="match status" value="1"/>
</dbReference>
<accession>A0ABR2ZEE0</accession>
<proteinExistence type="predicted"/>
<protein>
    <recommendedName>
        <fullName evidence="3">Integrase catalytic domain-containing protein</fullName>
    </recommendedName>
</protein>
<gene>
    <name evidence="4" type="ORF">AAF712_013595</name>
</gene>
<dbReference type="SUPFAM" id="SSF53098">
    <property type="entry name" value="Ribonuclease H-like"/>
    <property type="match status" value="1"/>
</dbReference>
<dbReference type="EMBL" id="JBBXMP010000214">
    <property type="protein sequence ID" value="KAL0059630.1"/>
    <property type="molecule type" value="Genomic_DNA"/>
</dbReference>
<keyword evidence="5" id="KW-1185">Reference proteome</keyword>
<evidence type="ECO:0000259" key="3">
    <source>
        <dbReference type="PROSITE" id="PS50994"/>
    </source>
</evidence>
<dbReference type="PANTHER" id="PTHR46791:SF5">
    <property type="entry name" value="CLR5 DOMAIN-CONTAINING PROTEIN-RELATED"/>
    <property type="match status" value="1"/>
</dbReference>
<keyword evidence="1" id="KW-0694">RNA-binding</keyword>
<name>A0ABR2ZEE0_9AGAR</name>
<reference evidence="4 5" key="1">
    <citation type="submission" date="2024-05" db="EMBL/GenBank/DDBJ databases">
        <title>A draft genome resource for the thread blight pathogen Marasmius tenuissimus strain MS-2.</title>
        <authorList>
            <person name="Yulfo-Soto G.E."/>
            <person name="Baruah I.K."/>
            <person name="Amoako-Attah I."/>
            <person name="Bukari Y."/>
            <person name="Meinhardt L.W."/>
            <person name="Bailey B.A."/>
            <person name="Cohen S.P."/>
        </authorList>
    </citation>
    <scope>NUCLEOTIDE SEQUENCE [LARGE SCALE GENOMIC DNA]</scope>
    <source>
        <strain evidence="4 5">MS-2</strain>
    </source>
</reference>
<organism evidence="4 5">
    <name type="scientific">Marasmius tenuissimus</name>
    <dbReference type="NCBI Taxonomy" id="585030"/>
    <lineage>
        <taxon>Eukaryota</taxon>
        <taxon>Fungi</taxon>
        <taxon>Dikarya</taxon>
        <taxon>Basidiomycota</taxon>
        <taxon>Agaricomycotina</taxon>
        <taxon>Agaricomycetes</taxon>
        <taxon>Agaricomycetidae</taxon>
        <taxon>Agaricales</taxon>
        <taxon>Marasmiineae</taxon>
        <taxon>Marasmiaceae</taxon>
        <taxon>Marasmius</taxon>
    </lineage>
</organism>
<dbReference type="InterPro" id="IPR058913">
    <property type="entry name" value="Integrase_dom_put"/>
</dbReference>
<comment type="caution">
    <text evidence="4">The sequence shown here is derived from an EMBL/GenBank/DDBJ whole genome shotgun (WGS) entry which is preliminary data.</text>
</comment>
<dbReference type="Gene3D" id="3.30.420.10">
    <property type="entry name" value="Ribonuclease H-like superfamily/Ribonuclease H"/>
    <property type="match status" value="1"/>
</dbReference>
<dbReference type="InterPro" id="IPR012337">
    <property type="entry name" value="RNaseH-like_sf"/>
</dbReference>
<dbReference type="Proteomes" id="UP001437256">
    <property type="component" value="Unassembled WGS sequence"/>
</dbReference>